<accession>A0A2J7RD07</accession>
<organism evidence="1 2">
    <name type="scientific">Cryptotermes secundus</name>
    <dbReference type="NCBI Taxonomy" id="105785"/>
    <lineage>
        <taxon>Eukaryota</taxon>
        <taxon>Metazoa</taxon>
        <taxon>Ecdysozoa</taxon>
        <taxon>Arthropoda</taxon>
        <taxon>Hexapoda</taxon>
        <taxon>Insecta</taxon>
        <taxon>Pterygota</taxon>
        <taxon>Neoptera</taxon>
        <taxon>Polyneoptera</taxon>
        <taxon>Dictyoptera</taxon>
        <taxon>Blattodea</taxon>
        <taxon>Blattoidea</taxon>
        <taxon>Termitoidae</taxon>
        <taxon>Kalotermitidae</taxon>
        <taxon>Cryptotermitinae</taxon>
        <taxon>Cryptotermes</taxon>
    </lineage>
</organism>
<protein>
    <submittedName>
        <fullName evidence="1">Uncharacterized protein</fullName>
    </submittedName>
</protein>
<dbReference type="EMBL" id="NEVH01005308">
    <property type="protein sequence ID" value="PNF38710.1"/>
    <property type="molecule type" value="Genomic_DNA"/>
</dbReference>
<dbReference type="InParanoid" id="A0A2J7RD07"/>
<proteinExistence type="predicted"/>
<name>A0A2J7RD07_9NEOP</name>
<sequence>MVLDTKTDRLTDRQSQCDFDFEKKSYPCGGEVEYLHCEAIGGDEKGSLKSEIRNKIWSHVHRISDARESVLARTRSIYKRQTLPLIREGAPQKQNRNCQRVINGARHQDLLTD</sequence>
<comment type="caution">
    <text evidence="1">The sequence shown here is derived from an EMBL/GenBank/DDBJ whole genome shotgun (WGS) entry which is preliminary data.</text>
</comment>
<evidence type="ECO:0000313" key="2">
    <source>
        <dbReference type="Proteomes" id="UP000235965"/>
    </source>
</evidence>
<reference evidence="1 2" key="1">
    <citation type="submission" date="2017-12" db="EMBL/GenBank/DDBJ databases">
        <title>Hemimetabolous genomes reveal molecular basis of termite eusociality.</title>
        <authorList>
            <person name="Harrison M.C."/>
            <person name="Jongepier E."/>
            <person name="Robertson H.M."/>
            <person name="Arning N."/>
            <person name="Bitard-Feildel T."/>
            <person name="Chao H."/>
            <person name="Childers C.P."/>
            <person name="Dinh H."/>
            <person name="Doddapaneni H."/>
            <person name="Dugan S."/>
            <person name="Gowin J."/>
            <person name="Greiner C."/>
            <person name="Han Y."/>
            <person name="Hu H."/>
            <person name="Hughes D.S.T."/>
            <person name="Huylmans A.-K."/>
            <person name="Kemena C."/>
            <person name="Kremer L.P.M."/>
            <person name="Lee S.L."/>
            <person name="Lopez-Ezquerra A."/>
            <person name="Mallet L."/>
            <person name="Monroy-Kuhn J.M."/>
            <person name="Moser A."/>
            <person name="Murali S.C."/>
            <person name="Muzny D.M."/>
            <person name="Otani S."/>
            <person name="Piulachs M.-D."/>
            <person name="Poelchau M."/>
            <person name="Qu J."/>
            <person name="Schaub F."/>
            <person name="Wada-Katsumata A."/>
            <person name="Worley K.C."/>
            <person name="Xie Q."/>
            <person name="Ylla G."/>
            <person name="Poulsen M."/>
            <person name="Gibbs R.A."/>
            <person name="Schal C."/>
            <person name="Richards S."/>
            <person name="Belles X."/>
            <person name="Korb J."/>
            <person name="Bornberg-Bauer E."/>
        </authorList>
    </citation>
    <scope>NUCLEOTIDE SEQUENCE [LARGE SCALE GENOMIC DNA]</scope>
    <source>
        <tissue evidence="1">Whole body</tissue>
    </source>
</reference>
<keyword evidence="2" id="KW-1185">Reference proteome</keyword>
<evidence type="ECO:0000313" key="1">
    <source>
        <dbReference type="EMBL" id="PNF38710.1"/>
    </source>
</evidence>
<dbReference type="AlphaFoldDB" id="A0A2J7RD07"/>
<gene>
    <name evidence="1" type="ORF">B7P43_G16716</name>
</gene>
<dbReference type="Proteomes" id="UP000235965">
    <property type="component" value="Unassembled WGS sequence"/>
</dbReference>